<proteinExistence type="predicted"/>
<organism evidence="1 2">
    <name type="scientific">Erwinia phage AH04</name>
    <dbReference type="NCBI Taxonomy" id="2869569"/>
    <lineage>
        <taxon>Viruses</taxon>
        <taxon>Duplodnaviria</taxon>
        <taxon>Heunggongvirae</taxon>
        <taxon>Uroviricota</taxon>
        <taxon>Caudoviricetes</taxon>
        <taxon>Chimalliviridae</taxon>
        <taxon>Meadowvirus</taxon>
        <taxon>Meadowvirus AH04</taxon>
    </lineage>
</organism>
<sequence>MHIYLKSGGLVCLTVPENVEDGWNRIILSPTGHPIITALSDDVTVVKYHDRTDGLLIIFPPDSKEKAVCMNLHNLPDTNKRRELIHAVFANLLDYNDGRLSNGKRNKAIIVVRPLLPDVVRNHVGNKEDGITFYLYKNQLSVYKDKSLKVKLRHYAFFSRNIKDSLL</sequence>
<reference evidence="1" key="1">
    <citation type="submission" date="2021-07" db="EMBL/GenBank/DDBJ databases">
        <authorList>
            <person name="Roth S.J."/>
            <person name="Krukonis G.P."/>
            <person name="Delesalle V.A."/>
        </authorList>
    </citation>
    <scope>NUCLEOTIDE SEQUENCE</scope>
</reference>
<dbReference type="KEGG" id="vg:77944117"/>
<dbReference type="EMBL" id="MZ501267">
    <property type="protein sequence ID" value="QZA70712.1"/>
    <property type="molecule type" value="Genomic_DNA"/>
</dbReference>
<gene>
    <name evidence="1" type="primary">239</name>
    <name evidence="1" type="ORF">AH04_239</name>
</gene>
<dbReference type="GeneID" id="77944117"/>
<dbReference type="Proteomes" id="UP000827517">
    <property type="component" value="Segment"/>
</dbReference>
<evidence type="ECO:0000313" key="1">
    <source>
        <dbReference type="EMBL" id="QZA70712.1"/>
    </source>
</evidence>
<keyword evidence="2" id="KW-1185">Reference proteome</keyword>
<name>A0AAE8BUU3_9CAUD</name>
<evidence type="ECO:0000313" key="2">
    <source>
        <dbReference type="Proteomes" id="UP000827517"/>
    </source>
</evidence>
<dbReference type="RefSeq" id="YP_010667993.1">
    <property type="nucleotide sequence ID" value="NC_070952.1"/>
</dbReference>
<protein>
    <submittedName>
        <fullName evidence="1">Uncharacterized protein</fullName>
    </submittedName>
</protein>
<accession>A0AAE8BUU3</accession>